<dbReference type="AlphaFoldDB" id="A0A6M3K7N0"/>
<gene>
    <name evidence="1" type="ORF">MM415A01210_0011</name>
</gene>
<evidence type="ECO:0000313" key="1">
    <source>
        <dbReference type="EMBL" id="QJA77802.1"/>
    </source>
</evidence>
<accession>A0A6M3K7N0</accession>
<reference evidence="1" key="1">
    <citation type="submission" date="2020-03" db="EMBL/GenBank/DDBJ databases">
        <title>The deep terrestrial virosphere.</title>
        <authorList>
            <person name="Holmfeldt K."/>
            <person name="Nilsson E."/>
            <person name="Simone D."/>
            <person name="Lopez-Fernandez M."/>
            <person name="Wu X."/>
            <person name="de Brujin I."/>
            <person name="Lundin D."/>
            <person name="Andersson A."/>
            <person name="Bertilsson S."/>
            <person name="Dopson M."/>
        </authorList>
    </citation>
    <scope>NUCLEOTIDE SEQUENCE</scope>
    <source>
        <strain evidence="1">MM415A01210</strain>
    </source>
</reference>
<sequence length="108" mass="11982">MAAPTIVRSGNFIEVSVITEDVFSWQIFRHKTPPIVKVKRIEFIVGAANNVMVIKQSVETGPEITRLGSAAAAESDRCYFEGGQYMEPFIDFGDCTLNAGHKVIFELE</sequence>
<dbReference type="EMBL" id="MT142303">
    <property type="protein sequence ID" value="QJA77802.1"/>
    <property type="molecule type" value="Genomic_DNA"/>
</dbReference>
<name>A0A6M3K7N0_9ZZZZ</name>
<proteinExistence type="predicted"/>
<protein>
    <submittedName>
        <fullName evidence="1">Uncharacterized protein</fullName>
    </submittedName>
</protein>
<organism evidence="1">
    <name type="scientific">viral metagenome</name>
    <dbReference type="NCBI Taxonomy" id="1070528"/>
    <lineage>
        <taxon>unclassified sequences</taxon>
        <taxon>metagenomes</taxon>
        <taxon>organismal metagenomes</taxon>
    </lineage>
</organism>